<dbReference type="InterPro" id="IPR028995">
    <property type="entry name" value="Glyco_hydro_57/38_cen_sf"/>
</dbReference>
<feature type="domain" description="Glycosyl hydrolase family 38 C-terminal" evidence="3">
    <location>
        <begin position="252"/>
        <end position="457"/>
    </location>
</feature>
<dbReference type="InterPro" id="IPR037094">
    <property type="entry name" value="Glyco_hydro_38_cen_sf"/>
</dbReference>
<dbReference type="PANTHER" id="PTHR46017:SF1">
    <property type="entry name" value="ALPHA-MANNOSIDASE 2C1"/>
    <property type="match status" value="1"/>
</dbReference>
<gene>
    <name evidence="4" type="ORF">MKP09_00285</name>
</gene>
<proteinExistence type="predicted"/>
<dbReference type="Pfam" id="PF07748">
    <property type="entry name" value="Glyco_hydro_38C"/>
    <property type="match status" value="1"/>
</dbReference>
<accession>A0ABS9SDN7</accession>
<dbReference type="EMBL" id="JAKWBL010000001">
    <property type="protein sequence ID" value="MCH5596471.1"/>
    <property type="molecule type" value="Genomic_DNA"/>
</dbReference>
<evidence type="ECO:0000259" key="3">
    <source>
        <dbReference type="Pfam" id="PF07748"/>
    </source>
</evidence>
<dbReference type="Gene3D" id="1.20.1270.50">
    <property type="entry name" value="Glycoside hydrolase family 38, central domain"/>
    <property type="match status" value="1"/>
</dbReference>
<protein>
    <recommendedName>
        <fullName evidence="3">Glycosyl hydrolase family 38 C-terminal domain-containing protein</fullName>
    </recommendedName>
</protein>
<dbReference type="RefSeq" id="WP_240825321.1">
    <property type="nucleotide sequence ID" value="NZ_JAKWBL010000001.1"/>
</dbReference>
<reference evidence="4 5" key="1">
    <citation type="submission" date="2022-02" db="EMBL/GenBank/DDBJ databases">
        <authorList>
            <person name="Min J."/>
        </authorList>
    </citation>
    <scope>NUCLEOTIDE SEQUENCE [LARGE SCALE GENOMIC DNA]</scope>
    <source>
        <strain evidence="4 5">GR10-1</strain>
    </source>
</reference>
<name>A0ABS9SDN7_9BACT</name>
<keyword evidence="1" id="KW-0479">Metal-binding</keyword>
<dbReference type="Gene3D" id="2.70.98.30">
    <property type="entry name" value="Golgi alpha-mannosidase II, domain 4"/>
    <property type="match status" value="1"/>
</dbReference>
<comment type="caution">
    <text evidence="4">The sequence shown here is derived from an EMBL/GenBank/DDBJ whole genome shotgun (WGS) entry which is preliminary data.</text>
</comment>
<dbReference type="InterPro" id="IPR011013">
    <property type="entry name" value="Gal_mutarotase_sf_dom"/>
</dbReference>
<organism evidence="4 5">
    <name type="scientific">Niabella ginsengisoli</name>
    <dbReference type="NCBI Taxonomy" id="522298"/>
    <lineage>
        <taxon>Bacteria</taxon>
        <taxon>Pseudomonadati</taxon>
        <taxon>Bacteroidota</taxon>
        <taxon>Chitinophagia</taxon>
        <taxon>Chitinophagales</taxon>
        <taxon>Chitinophagaceae</taxon>
        <taxon>Niabella</taxon>
    </lineage>
</organism>
<evidence type="ECO:0000256" key="1">
    <source>
        <dbReference type="ARBA" id="ARBA00022723"/>
    </source>
</evidence>
<evidence type="ECO:0000256" key="2">
    <source>
        <dbReference type="ARBA" id="ARBA00022801"/>
    </source>
</evidence>
<keyword evidence="2" id="KW-0378">Hydrolase</keyword>
<evidence type="ECO:0000313" key="4">
    <source>
        <dbReference type="EMBL" id="MCH5596471.1"/>
    </source>
</evidence>
<evidence type="ECO:0000313" key="5">
    <source>
        <dbReference type="Proteomes" id="UP001202248"/>
    </source>
</evidence>
<dbReference type="InterPro" id="IPR011682">
    <property type="entry name" value="Glyco_hydro_38_C"/>
</dbReference>
<dbReference type="PANTHER" id="PTHR46017">
    <property type="entry name" value="ALPHA-MANNOSIDASE 2C1"/>
    <property type="match status" value="1"/>
</dbReference>
<dbReference type="SUPFAM" id="SSF88688">
    <property type="entry name" value="Families 57/38 glycoside transferase middle domain"/>
    <property type="match status" value="1"/>
</dbReference>
<keyword evidence="5" id="KW-1185">Reference proteome</keyword>
<dbReference type="Proteomes" id="UP001202248">
    <property type="component" value="Unassembled WGS sequence"/>
</dbReference>
<dbReference type="SUPFAM" id="SSF74650">
    <property type="entry name" value="Galactose mutarotase-like"/>
    <property type="match status" value="1"/>
</dbReference>
<sequence length="611" mass="69034">MKQGIKNPIGMCLQDAGWKTGPWLNAKQSNTRYITWYDYFKNVAAKPTTDWNVTQEDIQVSLVWGSQKLQQIAQRVRSTENKLIQVEKLSAIAQLHGVYNRPDDLIDEAWRNLLLAQHHDCWIVPIHWFKKAMQWLDKSDQLAEDIIADCKKQLTTTNNKAITIINTSGVQRKEIVRVKLPLIAANKSIAIEKADGTKVLSQINKSSSIDSIEVIFQAEVPATAASIYKIVEKKNNTAVKQNNQHKENNYLLETDLYRLGLDPATGAVKSLITKKDDKEWIDKTTSKRFNEIGGYFYNQQRFLSSIDQKNEIRILENGPLEKTAEITGKIGDHSFVQKISLKTGQPAIDFETTIRWKNSEGVGDGHAQRGGYDSKDVKKAFYVDTSKLCIYFPTSLHDMKVYKDAPFDVTESRLDNTFFSTWDSIKNNIIYRWVDIADRKQNKGLALFSDHTTSYSQGKNFPLALTIAYSGMGLWNGNYQLQDSTEINYAVIPHSGKWDDAKLNTAASNIAEPLIVIPGNIKRDLKSIIDLSETGYELTSFNLKNNKLIARFYNAEGKTTPVNIKIFKPFEKATWINLDGTPNTKAKVNGKAVMTALPKHGIATLEITLTN</sequence>